<dbReference type="PROSITE" id="PS51257">
    <property type="entry name" value="PROKAR_LIPOPROTEIN"/>
    <property type="match status" value="1"/>
</dbReference>
<dbReference type="Pfam" id="PF16323">
    <property type="entry name" value="DUF4959"/>
    <property type="match status" value="1"/>
</dbReference>
<dbReference type="AlphaFoldDB" id="A0A5J4QTG1"/>
<organism evidence="4">
    <name type="scientific">termite gut metagenome</name>
    <dbReference type="NCBI Taxonomy" id="433724"/>
    <lineage>
        <taxon>unclassified sequences</taxon>
        <taxon>metagenomes</taxon>
        <taxon>organismal metagenomes</taxon>
    </lineage>
</organism>
<feature type="domain" description="DUF5126" evidence="3">
    <location>
        <begin position="131"/>
        <end position="232"/>
    </location>
</feature>
<evidence type="ECO:0000259" key="2">
    <source>
        <dbReference type="Pfam" id="PF16391"/>
    </source>
</evidence>
<evidence type="ECO:0008006" key="5">
    <source>
        <dbReference type="Google" id="ProtNLM"/>
    </source>
</evidence>
<dbReference type="Pfam" id="PF16391">
    <property type="entry name" value="DUF5000"/>
    <property type="match status" value="1"/>
</dbReference>
<reference evidence="4" key="1">
    <citation type="submission" date="2019-03" db="EMBL/GenBank/DDBJ databases">
        <title>Single cell metagenomics reveals metabolic interactions within the superorganism composed of flagellate Streblomastix strix and complex community of Bacteroidetes bacteria on its surface.</title>
        <authorList>
            <person name="Treitli S.C."/>
            <person name="Kolisko M."/>
            <person name="Husnik F."/>
            <person name="Keeling P."/>
            <person name="Hampl V."/>
        </authorList>
    </citation>
    <scope>NUCLEOTIDE SEQUENCE</scope>
    <source>
        <strain evidence="4">STM</strain>
    </source>
</reference>
<comment type="caution">
    <text evidence="4">The sequence shown here is derived from an EMBL/GenBank/DDBJ whole genome shotgun (WGS) entry which is preliminary data.</text>
</comment>
<dbReference type="SUPFAM" id="SSF49785">
    <property type="entry name" value="Galactose-binding domain-like"/>
    <property type="match status" value="1"/>
</dbReference>
<evidence type="ECO:0000313" key="4">
    <source>
        <dbReference type="EMBL" id="KAA6324665.1"/>
    </source>
</evidence>
<protein>
    <recommendedName>
        <fullName evidence="5">F5/8 type C domain-containing protein</fullName>
    </recommendedName>
</protein>
<dbReference type="Gene3D" id="2.60.120.260">
    <property type="entry name" value="Galactose-binding domain-like"/>
    <property type="match status" value="1"/>
</dbReference>
<evidence type="ECO:0000259" key="3">
    <source>
        <dbReference type="Pfam" id="PF17166"/>
    </source>
</evidence>
<dbReference type="InterPro" id="IPR032527">
    <property type="entry name" value="DUF4959"/>
</dbReference>
<evidence type="ECO:0000259" key="1">
    <source>
        <dbReference type="Pfam" id="PF16323"/>
    </source>
</evidence>
<proteinExistence type="predicted"/>
<accession>A0A5J4QTG1</accession>
<dbReference type="InterPro" id="IPR032164">
    <property type="entry name" value="DUF5000"/>
</dbReference>
<feature type="domain" description="DUF5000" evidence="2">
    <location>
        <begin position="256"/>
        <end position="404"/>
    </location>
</feature>
<sequence>MKRNFFNKQTNNFGLWTLFLMSFTILSCSELPIGQIPTDNIPPSPVTNVKIEPTYGGAHVTYTLPHEEDISYVKCEFVYNGKLRMVRSSIYKNYLDVDGIGDLEEIELKISVVDHSENSSTVHVEKFMPLDSPMKAVLNSFRIEPAFGGVKVSWENPVKMMVGISFLAANDYGEMELKDMIFSSLSTGSKSLRGFDTNRRIFALSITDKYGNVSDTFKLEVEPLYEAILDKKKFTDAHLQGDNFSVSNGRPIQNIWDDNLNVIWHTLADAGYSIPQYFSVDLGMTAQLTRVVVYNRSDYYYAQHNLRRFDIWGTDVLANANIEDPYYNNDSWKADWKLLAECEIIKPSGSPSGTNTPEDLAAHNAGFEFELTQNVAKMRYIRFVVHETWARTPALHISEISVFGDDR</sequence>
<gene>
    <name evidence="4" type="ORF">EZS27_026035</name>
</gene>
<name>A0A5J4QTG1_9ZZZZ</name>
<dbReference type="InterPro" id="IPR008979">
    <property type="entry name" value="Galactose-bd-like_sf"/>
</dbReference>
<dbReference type="Pfam" id="PF17166">
    <property type="entry name" value="DUF5126"/>
    <property type="match status" value="1"/>
</dbReference>
<dbReference type="InterPro" id="IPR033431">
    <property type="entry name" value="DUF5126"/>
</dbReference>
<feature type="domain" description="DUF4959" evidence="1">
    <location>
        <begin position="27"/>
        <end position="127"/>
    </location>
</feature>
<dbReference type="EMBL" id="SNRY01002526">
    <property type="protein sequence ID" value="KAA6324665.1"/>
    <property type="molecule type" value="Genomic_DNA"/>
</dbReference>